<reference evidence="3" key="3">
    <citation type="submission" date="2025-08" db="UniProtKB">
        <authorList>
            <consortium name="RefSeq"/>
        </authorList>
    </citation>
    <scope>IDENTIFICATION</scope>
    <source>
        <strain evidence="3">CBS 342.82</strain>
    </source>
</reference>
<evidence type="ECO:0000313" key="3">
    <source>
        <dbReference type="RefSeq" id="XP_033462230.1"/>
    </source>
</evidence>
<gene>
    <name evidence="3" type="ORF">K489DRAFT_151185</name>
</gene>
<feature type="region of interest" description="Disordered" evidence="1">
    <location>
        <begin position="1"/>
        <end position="26"/>
    </location>
</feature>
<keyword evidence="2" id="KW-1185">Reference proteome</keyword>
<name>A0A6J3MC53_9PEZI</name>
<protein>
    <submittedName>
        <fullName evidence="3">Uncharacterized protein</fullName>
    </submittedName>
</protein>
<accession>A0A6J3MC53</accession>
<dbReference type="GeneID" id="54357022"/>
<sequence length="155" mass="17910">MHTYMRRRQAAAGTAFGRKTNTQTNRHTARARCLSLYGIWFDATGAGKEKKKGSKKEMQGVSEWFHDARLSPPAGEKKIKVQKTSAIAIHLCMDMQLPGERGPTNLGDFWRDSSSWEFLRCRVWRCMGLRHVETRNIVRVKKIWGCYMSRIYRAA</sequence>
<organism evidence="3">
    <name type="scientific">Dissoconium aciculare CBS 342.82</name>
    <dbReference type="NCBI Taxonomy" id="1314786"/>
    <lineage>
        <taxon>Eukaryota</taxon>
        <taxon>Fungi</taxon>
        <taxon>Dikarya</taxon>
        <taxon>Ascomycota</taxon>
        <taxon>Pezizomycotina</taxon>
        <taxon>Dothideomycetes</taxon>
        <taxon>Dothideomycetidae</taxon>
        <taxon>Mycosphaerellales</taxon>
        <taxon>Dissoconiaceae</taxon>
        <taxon>Dissoconium</taxon>
    </lineage>
</organism>
<dbReference type="RefSeq" id="XP_033462230.1">
    <property type="nucleotide sequence ID" value="XM_033599223.1"/>
</dbReference>
<proteinExistence type="predicted"/>
<reference evidence="3" key="1">
    <citation type="submission" date="2020-01" db="EMBL/GenBank/DDBJ databases">
        <authorList>
            <consortium name="DOE Joint Genome Institute"/>
            <person name="Haridas S."/>
            <person name="Albert R."/>
            <person name="Binder M."/>
            <person name="Bloem J."/>
            <person name="Labutti K."/>
            <person name="Salamov A."/>
            <person name="Andreopoulos B."/>
            <person name="Baker S.E."/>
            <person name="Barry K."/>
            <person name="Bills G."/>
            <person name="Bluhm B.H."/>
            <person name="Cannon C."/>
            <person name="Castanera R."/>
            <person name="Culley D.E."/>
            <person name="Daum C."/>
            <person name="Ezra D."/>
            <person name="Gonzalez J.B."/>
            <person name="Henrissat B."/>
            <person name="Kuo A."/>
            <person name="Liang C."/>
            <person name="Lipzen A."/>
            <person name="Lutzoni F."/>
            <person name="Magnuson J."/>
            <person name="Mondo S."/>
            <person name="Nolan M."/>
            <person name="Ohm R."/>
            <person name="Pangilinan J."/>
            <person name="Park H.-J."/>
            <person name="Ramirez L."/>
            <person name="Alfaro M."/>
            <person name="Sun H."/>
            <person name="Tritt A."/>
            <person name="Yoshinaga Y."/>
            <person name="Zwiers L.-H."/>
            <person name="Turgeon B.G."/>
            <person name="Goodwin S.B."/>
            <person name="Spatafora J.W."/>
            <person name="Crous P.W."/>
            <person name="Grigoriev I.V."/>
        </authorList>
    </citation>
    <scope>NUCLEOTIDE SEQUENCE</scope>
    <source>
        <strain evidence="3">CBS 342.82</strain>
    </source>
</reference>
<evidence type="ECO:0000313" key="2">
    <source>
        <dbReference type="Proteomes" id="UP000504637"/>
    </source>
</evidence>
<evidence type="ECO:0000256" key="1">
    <source>
        <dbReference type="SAM" id="MobiDB-lite"/>
    </source>
</evidence>
<dbReference type="AlphaFoldDB" id="A0A6J3MC53"/>
<dbReference type="Proteomes" id="UP000504637">
    <property type="component" value="Unplaced"/>
</dbReference>
<reference evidence="3" key="2">
    <citation type="submission" date="2020-04" db="EMBL/GenBank/DDBJ databases">
        <authorList>
            <consortium name="NCBI Genome Project"/>
        </authorList>
    </citation>
    <scope>NUCLEOTIDE SEQUENCE</scope>
    <source>
        <strain evidence="3">CBS 342.82</strain>
    </source>
</reference>